<accession>A0ABD1U1A8</accession>
<dbReference type="SMART" id="SM01037">
    <property type="entry name" value="Bet_v_1"/>
    <property type="match status" value="1"/>
</dbReference>
<dbReference type="InterPro" id="IPR051761">
    <property type="entry name" value="MLP-like_ligand-binding"/>
</dbReference>
<comment type="caution">
    <text evidence="2">The sequence shown here is derived from an EMBL/GenBank/DDBJ whole genome shotgun (WGS) entry which is preliminary data.</text>
</comment>
<dbReference type="Proteomes" id="UP001604336">
    <property type="component" value="Unassembled WGS sequence"/>
</dbReference>
<protein>
    <submittedName>
        <fullName evidence="2">MLP-like protein</fullName>
    </submittedName>
</protein>
<dbReference type="SUPFAM" id="SSF55961">
    <property type="entry name" value="Bet v1-like"/>
    <property type="match status" value="1"/>
</dbReference>
<evidence type="ECO:0000313" key="2">
    <source>
        <dbReference type="EMBL" id="KAL2518767.1"/>
    </source>
</evidence>
<sequence length="152" mass="17194">MGLKGKLTAQIELRAGGDVFHDLFRYTPHQIPNISPTTIQACDLHEGEWGTVGSVYTWKYTNDGKPQVAKEVIESIDEEKRSVTFKLIEGDLKELLKAFKVSFHVETHGDIDLVTWTLEYEKLNNDVEDPLTLLGFCIKLGKDIESHHLKAV</sequence>
<reference evidence="3" key="1">
    <citation type="submission" date="2024-07" db="EMBL/GenBank/DDBJ databases">
        <title>Two chromosome-level genome assemblies of Korean endemic species Abeliophyllum distichum and Forsythia ovata (Oleaceae).</title>
        <authorList>
            <person name="Jang H."/>
        </authorList>
    </citation>
    <scope>NUCLEOTIDE SEQUENCE [LARGE SCALE GENOMIC DNA]</scope>
</reference>
<feature type="domain" description="Bet v I/Major latex protein" evidence="1">
    <location>
        <begin position="2"/>
        <end position="151"/>
    </location>
</feature>
<evidence type="ECO:0000313" key="3">
    <source>
        <dbReference type="Proteomes" id="UP001604336"/>
    </source>
</evidence>
<dbReference type="CDD" id="cd07816">
    <property type="entry name" value="Bet_v1-like"/>
    <property type="match status" value="1"/>
</dbReference>
<keyword evidence="3" id="KW-1185">Reference proteome</keyword>
<evidence type="ECO:0000259" key="1">
    <source>
        <dbReference type="SMART" id="SM01037"/>
    </source>
</evidence>
<dbReference type="InterPro" id="IPR023393">
    <property type="entry name" value="START-like_dom_sf"/>
</dbReference>
<dbReference type="Gene3D" id="3.30.530.20">
    <property type="match status" value="1"/>
</dbReference>
<proteinExistence type="predicted"/>
<dbReference type="PANTHER" id="PTHR31907">
    <property type="entry name" value="MLP-LIKE PROTEIN 423"/>
    <property type="match status" value="1"/>
</dbReference>
<dbReference type="EMBL" id="JBFOLK010000004">
    <property type="protein sequence ID" value="KAL2518767.1"/>
    <property type="molecule type" value="Genomic_DNA"/>
</dbReference>
<organism evidence="2 3">
    <name type="scientific">Abeliophyllum distichum</name>
    <dbReference type="NCBI Taxonomy" id="126358"/>
    <lineage>
        <taxon>Eukaryota</taxon>
        <taxon>Viridiplantae</taxon>
        <taxon>Streptophyta</taxon>
        <taxon>Embryophyta</taxon>
        <taxon>Tracheophyta</taxon>
        <taxon>Spermatophyta</taxon>
        <taxon>Magnoliopsida</taxon>
        <taxon>eudicotyledons</taxon>
        <taxon>Gunneridae</taxon>
        <taxon>Pentapetalae</taxon>
        <taxon>asterids</taxon>
        <taxon>lamiids</taxon>
        <taxon>Lamiales</taxon>
        <taxon>Oleaceae</taxon>
        <taxon>Forsythieae</taxon>
        <taxon>Abeliophyllum</taxon>
    </lineage>
</organism>
<dbReference type="AlphaFoldDB" id="A0ABD1U1A8"/>
<dbReference type="Pfam" id="PF00407">
    <property type="entry name" value="Bet_v_1"/>
    <property type="match status" value="1"/>
</dbReference>
<dbReference type="InterPro" id="IPR000916">
    <property type="entry name" value="Bet_v_I/MLP"/>
</dbReference>
<name>A0ABD1U1A8_9LAMI</name>
<gene>
    <name evidence="2" type="ORF">Adt_15014</name>
</gene>